<evidence type="ECO:0000313" key="9">
    <source>
        <dbReference type="Proteomes" id="UP000065521"/>
    </source>
</evidence>
<organism evidence="8 9">
    <name type="scientific">Burkholderia ubonensis</name>
    <dbReference type="NCBI Taxonomy" id="101571"/>
    <lineage>
        <taxon>Bacteria</taxon>
        <taxon>Pseudomonadati</taxon>
        <taxon>Pseudomonadota</taxon>
        <taxon>Betaproteobacteria</taxon>
        <taxon>Burkholderiales</taxon>
        <taxon>Burkholderiaceae</taxon>
        <taxon>Burkholderia</taxon>
        <taxon>Burkholderia cepacia complex</taxon>
    </lineage>
</organism>
<comment type="pathway">
    <text evidence="7">Cell wall biogenesis; peptidoglycan biosynthesis.</text>
</comment>
<keyword evidence="3 7" id="KW-0133">Cell shape</keyword>
<feature type="binding site" evidence="7">
    <location>
        <begin position="190"/>
        <end position="191"/>
    </location>
    <ligand>
        <name>substrate</name>
    </ligand>
</feature>
<dbReference type="InterPro" id="IPR004391">
    <property type="entry name" value="Glu_race"/>
</dbReference>
<dbReference type="GO" id="GO:0009252">
    <property type="term" value="P:peptidoglycan biosynthetic process"/>
    <property type="evidence" value="ECO:0007669"/>
    <property type="project" value="UniProtKB-UniRule"/>
</dbReference>
<comment type="function">
    <text evidence="7">Provides the (R)-glutamate required for cell wall biosynthesis.</text>
</comment>
<comment type="similarity">
    <text evidence="7">Belongs to the aspartate/glutamate racemases family.</text>
</comment>
<evidence type="ECO:0000256" key="2">
    <source>
        <dbReference type="ARBA" id="ARBA00013090"/>
    </source>
</evidence>
<feature type="active site" description="Proton donor/acceptor" evidence="7">
    <location>
        <position position="79"/>
    </location>
</feature>
<dbReference type="InterPro" id="IPR018187">
    <property type="entry name" value="Asp/Glu_racemase_AS_1"/>
</dbReference>
<comment type="caution">
    <text evidence="7">Lacks conserved residue(s) required for the propagation of feature annotation.</text>
</comment>
<feature type="binding site" evidence="7">
    <location>
        <begin position="48"/>
        <end position="49"/>
    </location>
    <ligand>
        <name>substrate</name>
    </ligand>
</feature>
<protein>
    <recommendedName>
        <fullName evidence="2 7">Glutamate racemase</fullName>
        <ecNumber evidence="2 7">5.1.1.3</ecNumber>
    </recommendedName>
</protein>
<proteinExistence type="inferred from homology"/>
<accession>A0A102JWL4</accession>
<gene>
    <name evidence="7" type="primary">murI</name>
    <name evidence="8" type="ORF">WI38_29750</name>
</gene>
<dbReference type="InterPro" id="IPR001920">
    <property type="entry name" value="Asp/Glu_race"/>
</dbReference>
<dbReference type="Proteomes" id="UP000065521">
    <property type="component" value="Unassembled WGS sequence"/>
</dbReference>
<name>A0A102JWL4_9BURK</name>
<feature type="binding site" evidence="7">
    <location>
        <begin position="16"/>
        <end position="17"/>
    </location>
    <ligand>
        <name>substrate</name>
    </ligand>
</feature>
<dbReference type="Pfam" id="PF01177">
    <property type="entry name" value="Asp_Glu_race"/>
    <property type="match status" value="1"/>
</dbReference>
<dbReference type="InterPro" id="IPR015942">
    <property type="entry name" value="Asp/Glu/hydantoin_racemase"/>
</dbReference>
<evidence type="ECO:0000256" key="6">
    <source>
        <dbReference type="ARBA" id="ARBA00023316"/>
    </source>
</evidence>
<comment type="caution">
    <text evidence="8">The sequence shown here is derived from an EMBL/GenBank/DDBJ whole genome shotgun (WGS) entry which is preliminary data.</text>
</comment>
<evidence type="ECO:0000256" key="5">
    <source>
        <dbReference type="ARBA" id="ARBA00023235"/>
    </source>
</evidence>
<feature type="binding site" evidence="7">
    <location>
        <begin position="80"/>
        <end position="81"/>
    </location>
    <ligand>
        <name>substrate</name>
    </ligand>
</feature>
<dbReference type="GO" id="GO:0008360">
    <property type="term" value="P:regulation of cell shape"/>
    <property type="evidence" value="ECO:0007669"/>
    <property type="project" value="UniProtKB-KW"/>
</dbReference>
<dbReference type="AlphaFoldDB" id="A0A102JWL4"/>
<keyword evidence="6 7" id="KW-0961">Cell wall biogenesis/degradation</keyword>
<evidence type="ECO:0000256" key="7">
    <source>
        <dbReference type="HAMAP-Rule" id="MF_00258"/>
    </source>
</evidence>
<evidence type="ECO:0000256" key="4">
    <source>
        <dbReference type="ARBA" id="ARBA00022984"/>
    </source>
</evidence>
<dbReference type="NCBIfam" id="TIGR00067">
    <property type="entry name" value="glut_race"/>
    <property type="match status" value="1"/>
</dbReference>
<dbReference type="UniPathway" id="UPA00219"/>
<dbReference type="PANTHER" id="PTHR21198">
    <property type="entry name" value="GLUTAMATE RACEMASE"/>
    <property type="match status" value="1"/>
</dbReference>
<dbReference type="GO" id="GO:0071555">
    <property type="term" value="P:cell wall organization"/>
    <property type="evidence" value="ECO:0007669"/>
    <property type="project" value="UniProtKB-KW"/>
</dbReference>
<comment type="catalytic activity">
    <reaction evidence="1 7">
        <text>L-glutamate = D-glutamate</text>
        <dbReference type="Rhea" id="RHEA:12813"/>
        <dbReference type="ChEBI" id="CHEBI:29985"/>
        <dbReference type="ChEBI" id="CHEBI:29986"/>
        <dbReference type="EC" id="5.1.1.3"/>
    </reaction>
</comment>
<dbReference type="SUPFAM" id="SSF53681">
    <property type="entry name" value="Aspartate/glutamate racemase"/>
    <property type="match status" value="2"/>
</dbReference>
<dbReference type="PROSITE" id="PS00923">
    <property type="entry name" value="ASP_GLU_RACEMASE_1"/>
    <property type="match status" value="1"/>
</dbReference>
<dbReference type="HAMAP" id="MF_00258">
    <property type="entry name" value="Glu_racemase"/>
    <property type="match status" value="1"/>
</dbReference>
<evidence type="ECO:0000313" key="8">
    <source>
        <dbReference type="EMBL" id="KUZ81641.1"/>
    </source>
</evidence>
<reference evidence="8 9" key="1">
    <citation type="submission" date="2015-11" db="EMBL/GenBank/DDBJ databases">
        <title>Expanding the genomic diversity of Burkholderia species for the development of highly accurate diagnostics.</title>
        <authorList>
            <person name="Sahl J."/>
            <person name="Keim P."/>
            <person name="Wagner D."/>
        </authorList>
    </citation>
    <scope>NUCLEOTIDE SEQUENCE [LARGE SCALE GENOMIC DNA]</scope>
    <source>
        <strain evidence="8 9">RF32-BP4</strain>
    </source>
</reference>
<sequence>MHTLTHNGVAPIGVFDSGLGGLSVVEAVRQRLPGEAILYIADSRYAPYGEKSDAFIRARSQALTEWLVRHGAKMLVIACNTATTHAISHLRSQFAIPIIGVEPGIKPAVQASASKVVGVLATAATLRSQRLQALLAENDHACRFVCQAGHGLVERIEQGEATGSVVESLLDAYLTPMIGEGADTLVLGSTHYALLMPSIRRVFGSRFRLIETATAIARRVDHQLAEFRLHNDANPANAPLQLCSTATSAEQRAPFAKLAQGLALAGHRVAAVDIETN</sequence>
<keyword evidence="4 7" id="KW-0573">Peptidoglycan synthesis</keyword>
<dbReference type="Gene3D" id="3.40.50.1860">
    <property type="match status" value="2"/>
</dbReference>
<dbReference type="PANTHER" id="PTHR21198:SF2">
    <property type="entry name" value="GLUTAMATE RACEMASE"/>
    <property type="match status" value="1"/>
</dbReference>
<dbReference type="GO" id="GO:0008881">
    <property type="term" value="F:glutamate racemase activity"/>
    <property type="evidence" value="ECO:0007669"/>
    <property type="project" value="UniProtKB-UniRule"/>
</dbReference>
<keyword evidence="5 7" id="KW-0413">Isomerase</keyword>
<dbReference type="EMBL" id="LOTN01000071">
    <property type="protein sequence ID" value="KUZ81641.1"/>
    <property type="molecule type" value="Genomic_DNA"/>
</dbReference>
<evidence type="ECO:0000256" key="1">
    <source>
        <dbReference type="ARBA" id="ARBA00001602"/>
    </source>
</evidence>
<dbReference type="RefSeq" id="WP_059637211.1">
    <property type="nucleotide sequence ID" value="NZ_LOTK01000067.1"/>
</dbReference>
<evidence type="ECO:0000256" key="3">
    <source>
        <dbReference type="ARBA" id="ARBA00022960"/>
    </source>
</evidence>
<dbReference type="EC" id="5.1.1.3" evidence="2 7"/>